<feature type="transmembrane region" description="Helical" evidence="2">
    <location>
        <begin position="521"/>
        <end position="542"/>
    </location>
</feature>
<keyword evidence="2" id="KW-0472">Membrane</keyword>
<dbReference type="Pfam" id="PF01644">
    <property type="entry name" value="Chitin_synth_1"/>
    <property type="match status" value="2"/>
</dbReference>
<keyword evidence="2" id="KW-0812">Transmembrane</keyword>
<feature type="compositionally biased region" description="Low complexity" evidence="1">
    <location>
        <begin position="812"/>
        <end position="823"/>
    </location>
</feature>
<feature type="transmembrane region" description="Helical" evidence="2">
    <location>
        <begin position="574"/>
        <end position="593"/>
    </location>
</feature>
<dbReference type="EMBL" id="JABANP010000021">
    <property type="protein sequence ID" value="KAF4695415.1"/>
    <property type="molecule type" value="Genomic_DNA"/>
</dbReference>
<dbReference type="Proteomes" id="UP000541610">
    <property type="component" value="Unassembled WGS sequence"/>
</dbReference>
<proteinExistence type="predicted"/>
<name>A0A7J6PH19_PEROL</name>
<feature type="transmembrane region" description="Helical" evidence="2">
    <location>
        <begin position="693"/>
        <end position="713"/>
    </location>
</feature>
<evidence type="ECO:0000256" key="1">
    <source>
        <dbReference type="SAM" id="MobiDB-lite"/>
    </source>
</evidence>
<sequence>MRLRRGDSLPETTTATTTHHPLSEVSCTHPFINPYNPNYRSYIDFCPKKRLNRHFVRYTPVTIRDEELVRHCNVEYADLGIDLRGIQDMFDTDFYWDFFGGWSSLRPFHMRFVESVAQTVKFTIAIAVGRGIQGATPNGFLSTLICVMRNVKRMCDSGLIAWDQVVVCVVVDGRNEFEMAKEDYEASFLSELQRMGVYMNAEELWKPGGELDRAARIYPEDREALKQGRLTVDKGKEVFVHLYESTIQMKGNEFPPLQLALCVKEYPDQSSADPIVTSRMACHLWAIEGVARHFANVTSSRNDIKVALLDCGVCPDDNCLSLMYQKLQSDKVAIVSGNTIVTASNQIPCVPSIRILLSNPSLASWLLRQRIRIATDGAMDSGLGGNLSNVNCAMCAFRLDRVDTDTYFTQLTLAGNNDCMNPLLANILLNDGSMLASSAHGSCTVVLLPGAKDNPKAMKKEVLEHNARSFTFRDFIQHSRFDTWSPFIMASSIRQLLARSDPTCTGYGNSLLLAIYRFGSFFADIFSFVALDFIMIIGLSNFNDYLQLPFACVILIASIVISQLLCGSYTLSRAVVLFCRILCLLLGVLWFLGFYRLSCVLAHGYHPLESAGFIAVCTSPFAAMVLLGDIEVLWLLPLCVVQWFLMLPASTVVGSAVYSVCMADILPWGTAGPDPLAARTADTQARRMETRSWLTAAWLAANLLPIVVFTLILGQATQKGTLKHVSTANEYVFFGLTGYLFGVVVIPRTIGILAFASTRALRTFGTATRSVVEGGKPSLPEMSGISQYDVVMDLDVVKSKDPEKVLGSSGIEAADSPESSYSSPDDDNGYDVSYLPGGDEYDDEYDDDFFVPSPARHKDMFPPL</sequence>
<dbReference type="OrthoDB" id="421565at2759"/>
<gene>
    <name evidence="3" type="primary">CHS2_4</name>
    <name evidence="3" type="ORF">FOZ60_004906</name>
</gene>
<feature type="transmembrane region" description="Helical" evidence="2">
    <location>
        <begin position="733"/>
        <end position="756"/>
    </location>
</feature>
<keyword evidence="2" id="KW-1133">Transmembrane helix</keyword>
<feature type="transmembrane region" description="Helical" evidence="2">
    <location>
        <begin position="548"/>
        <end position="567"/>
    </location>
</feature>
<evidence type="ECO:0000313" key="4">
    <source>
        <dbReference type="Proteomes" id="UP000541610"/>
    </source>
</evidence>
<feature type="region of interest" description="Disordered" evidence="1">
    <location>
        <begin position="803"/>
        <end position="864"/>
    </location>
</feature>
<protein>
    <submittedName>
        <fullName evidence="3">Chitin synthase, class 2</fullName>
    </submittedName>
</protein>
<reference evidence="3 4" key="1">
    <citation type="submission" date="2020-04" db="EMBL/GenBank/DDBJ databases">
        <title>Perkinsus olseni comparative genomics.</title>
        <authorList>
            <person name="Bogema D.R."/>
        </authorList>
    </citation>
    <scope>NUCLEOTIDE SEQUENCE [LARGE SCALE GENOMIC DNA]</scope>
    <source>
        <strain evidence="3">00978-12</strain>
    </source>
</reference>
<organism evidence="3 4">
    <name type="scientific">Perkinsus olseni</name>
    <name type="common">Perkinsus atlanticus</name>
    <dbReference type="NCBI Taxonomy" id="32597"/>
    <lineage>
        <taxon>Eukaryota</taxon>
        <taxon>Sar</taxon>
        <taxon>Alveolata</taxon>
        <taxon>Perkinsozoa</taxon>
        <taxon>Perkinsea</taxon>
        <taxon>Perkinsida</taxon>
        <taxon>Perkinsidae</taxon>
        <taxon>Perkinsus</taxon>
    </lineage>
</organism>
<comment type="caution">
    <text evidence="3">The sequence shown here is derived from an EMBL/GenBank/DDBJ whole genome shotgun (WGS) entry which is preliminary data.</text>
</comment>
<feature type="transmembrane region" description="Helical" evidence="2">
    <location>
        <begin position="613"/>
        <end position="636"/>
    </location>
</feature>
<dbReference type="AlphaFoldDB" id="A0A7J6PH19"/>
<accession>A0A7J6PH19</accession>
<evidence type="ECO:0000313" key="3">
    <source>
        <dbReference type="EMBL" id="KAF4695415.1"/>
    </source>
</evidence>
<feature type="compositionally biased region" description="Acidic residues" evidence="1">
    <location>
        <begin position="839"/>
        <end position="849"/>
    </location>
</feature>
<evidence type="ECO:0000256" key="2">
    <source>
        <dbReference type="SAM" id="Phobius"/>
    </source>
</evidence>